<gene>
    <name evidence="2" type="ORF">BJ993_004612</name>
</gene>
<dbReference type="RefSeq" id="WP_179651528.1">
    <property type="nucleotide sequence ID" value="NZ_JACBZM010000001.1"/>
</dbReference>
<evidence type="ECO:0000313" key="2">
    <source>
        <dbReference type="EMBL" id="NYI47532.1"/>
    </source>
</evidence>
<accession>A0A7Y9ZL87</accession>
<evidence type="ECO:0000256" key="1">
    <source>
        <dbReference type="SAM" id="Phobius"/>
    </source>
</evidence>
<feature type="transmembrane region" description="Helical" evidence="1">
    <location>
        <begin position="33"/>
        <end position="54"/>
    </location>
</feature>
<proteinExistence type="predicted"/>
<dbReference type="AlphaFoldDB" id="A0A7Y9ZL87"/>
<keyword evidence="1" id="KW-0812">Transmembrane</keyword>
<name>A0A7Y9ZL87_9ACTN</name>
<keyword evidence="1" id="KW-1133">Transmembrane helix</keyword>
<reference evidence="2 3" key="1">
    <citation type="submission" date="2020-07" db="EMBL/GenBank/DDBJ databases">
        <title>Sequencing the genomes of 1000 actinobacteria strains.</title>
        <authorList>
            <person name="Klenk H.-P."/>
        </authorList>
    </citation>
    <scope>NUCLEOTIDE SEQUENCE [LARGE SCALE GENOMIC DNA]</scope>
    <source>
        <strain evidence="2 3">DSM 15131</strain>
    </source>
</reference>
<keyword evidence="1" id="KW-0472">Membrane</keyword>
<dbReference type="Proteomes" id="UP000562045">
    <property type="component" value="Unassembled WGS sequence"/>
</dbReference>
<evidence type="ECO:0000313" key="3">
    <source>
        <dbReference type="Proteomes" id="UP000562045"/>
    </source>
</evidence>
<protein>
    <submittedName>
        <fullName evidence="2">Uncharacterized protein</fullName>
    </submittedName>
</protein>
<comment type="caution">
    <text evidence="2">The sequence shown here is derived from an EMBL/GenBank/DDBJ whole genome shotgun (WGS) entry which is preliminary data.</text>
</comment>
<organism evidence="2 3">
    <name type="scientific">Nocardioides aromaticivorans</name>
    <dbReference type="NCBI Taxonomy" id="200618"/>
    <lineage>
        <taxon>Bacteria</taxon>
        <taxon>Bacillati</taxon>
        <taxon>Actinomycetota</taxon>
        <taxon>Actinomycetes</taxon>
        <taxon>Propionibacteriales</taxon>
        <taxon>Nocardioidaceae</taxon>
        <taxon>Nocardioides</taxon>
    </lineage>
</organism>
<sequence length="131" mass="14748">MTEPAAGVTTADVAGRWFAIEVEYEPIRRGRKAGWIAAGGALYFVTLGVYILPLRQRSTVRLLRRSDMGTVATYEHRHAADLDGDLVWFRTHLVEDQVFDFCRRIGVATAHVEGGGQDFEDEDLVRLVELR</sequence>
<dbReference type="EMBL" id="JACBZM010000001">
    <property type="protein sequence ID" value="NYI47532.1"/>
    <property type="molecule type" value="Genomic_DNA"/>
</dbReference>